<dbReference type="SMART" id="SM00054">
    <property type="entry name" value="EFh"/>
    <property type="match status" value="2"/>
</dbReference>
<keyword evidence="1" id="KW-0106">Calcium</keyword>
<accession>A0ABC8QRF7</accession>
<feature type="domain" description="EF-hand" evidence="2">
    <location>
        <begin position="25"/>
        <end position="60"/>
    </location>
</feature>
<comment type="caution">
    <text evidence="3">The sequence shown here is derived from an EMBL/GenBank/DDBJ whole genome shotgun (WGS) entry which is preliminary data.</text>
</comment>
<dbReference type="SUPFAM" id="SSF47473">
    <property type="entry name" value="EF-hand"/>
    <property type="match status" value="1"/>
</dbReference>
<dbReference type="Proteomes" id="UP001642360">
    <property type="component" value="Unassembled WGS sequence"/>
</dbReference>
<gene>
    <name evidence="3" type="ORF">ILEXP_LOCUS2249</name>
</gene>
<dbReference type="CDD" id="cd00051">
    <property type="entry name" value="EFh"/>
    <property type="match status" value="1"/>
</dbReference>
<protein>
    <recommendedName>
        <fullName evidence="2">EF-hand domain-containing protein</fullName>
    </recommendedName>
</protein>
<organism evidence="3 4">
    <name type="scientific">Ilex paraguariensis</name>
    <name type="common">yerba mate</name>
    <dbReference type="NCBI Taxonomy" id="185542"/>
    <lineage>
        <taxon>Eukaryota</taxon>
        <taxon>Viridiplantae</taxon>
        <taxon>Streptophyta</taxon>
        <taxon>Embryophyta</taxon>
        <taxon>Tracheophyta</taxon>
        <taxon>Spermatophyta</taxon>
        <taxon>Magnoliopsida</taxon>
        <taxon>eudicotyledons</taxon>
        <taxon>Gunneridae</taxon>
        <taxon>Pentapetalae</taxon>
        <taxon>asterids</taxon>
        <taxon>campanulids</taxon>
        <taxon>Aquifoliales</taxon>
        <taxon>Aquifoliaceae</taxon>
        <taxon>Ilex</taxon>
    </lineage>
</organism>
<dbReference type="PROSITE" id="PS50222">
    <property type="entry name" value="EF_HAND_2"/>
    <property type="match status" value="2"/>
</dbReference>
<proteinExistence type="predicted"/>
<dbReference type="InterPro" id="IPR002048">
    <property type="entry name" value="EF_hand_dom"/>
</dbReference>
<dbReference type="InterPro" id="IPR018247">
    <property type="entry name" value="EF_Hand_1_Ca_BS"/>
</dbReference>
<dbReference type="Pfam" id="PF13405">
    <property type="entry name" value="EF-hand_6"/>
    <property type="match status" value="1"/>
</dbReference>
<dbReference type="PROSITE" id="PS00018">
    <property type="entry name" value="EF_HAND_1"/>
    <property type="match status" value="2"/>
</dbReference>
<dbReference type="Pfam" id="PF13202">
    <property type="entry name" value="EF-hand_5"/>
    <property type="match status" value="1"/>
</dbReference>
<dbReference type="InterPro" id="IPR011992">
    <property type="entry name" value="EF-hand-dom_pair"/>
</dbReference>
<evidence type="ECO:0000259" key="2">
    <source>
        <dbReference type="PROSITE" id="PS50222"/>
    </source>
</evidence>
<evidence type="ECO:0000256" key="1">
    <source>
        <dbReference type="ARBA" id="ARBA00022837"/>
    </source>
</evidence>
<dbReference type="EMBL" id="CAUOFW020000703">
    <property type="protein sequence ID" value="CAK9135303.1"/>
    <property type="molecule type" value="Genomic_DNA"/>
</dbReference>
<evidence type="ECO:0000313" key="3">
    <source>
        <dbReference type="EMBL" id="CAK9135303.1"/>
    </source>
</evidence>
<feature type="domain" description="EF-hand" evidence="2">
    <location>
        <begin position="71"/>
        <end position="96"/>
    </location>
</feature>
<evidence type="ECO:0000313" key="4">
    <source>
        <dbReference type="Proteomes" id="UP001642360"/>
    </source>
</evidence>
<keyword evidence="4" id="KW-1185">Reference proteome</keyword>
<sequence length="101" mass="12052">MEPLAMTTMTLYPRPQLTSVEMMAPKEEQLKLVFKNFDKNRDRKLCREELKEAFKYLGAYIPEWRAWWSLHHADANDDGFIDEDEMNKLVKYAVKFGYTVK</sequence>
<dbReference type="AlphaFoldDB" id="A0ABC8QRF7"/>
<dbReference type="Gene3D" id="1.10.238.10">
    <property type="entry name" value="EF-hand"/>
    <property type="match status" value="1"/>
</dbReference>
<name>A0ABC8QRF7_9AQUA</name>
<reference evidence="3 4" key="1">
    <citation type="submission" date="2024-02" db="EMBL/GenBank/DDBJ databases">
        <authorList>
            <person name="Vignale AGUSTIN F."/>
            <person name="Sosa J E."/>
            <person name="Modenutti C."/>
        </authorList>
    </citation>
    <scope>NUCLEOTIDE SEQUENCE [LARGE SCALE GENOMIC DNA]</scope>
</reference>